<dbReference type="EMBL" id="JBHTKY010000010">
    <property type="protein sequence ID" value="MFD1165704.1"/>
    <property type="molecule type" value="Genomic_DNA"/>
</dbReference>
<comment type="caution">
    <text evidence="1">The sequence shown here is derived from an EMBL/GenBank/DDBJ whole genome shotgun (WGS) entry which is preliminary data.</text>
</comment>
<reference evidence="2" key="1">
    <citation type="journal article" date="2019" name="Int. J. Syst. Evol. Microbiol.">
        <title>The Global Catalogue of Microorganisms (GCM) 10K type strain sequencing project: providing services to taxonomists for standard genome sequencing and annotation.</title>
        <authorList>
            <consortium name="The Broad Institute Genomics Platform"/>
            <consortium name="The Broad Institute Genome Sequencing Center for Infectious Disease"/>
            <person name="Wu L."/>
            <person name="Ma J."/>
        </authorList>
    </citation>
    <scope>NUCLEOTIDE SEQUENCE [LARGE SCALE GENOMIC DNA]</scope>
    <source>
        <strain evidence="2">CCUG 52468</strain>
    </source>
</reference>
<protein>
    <submittedName>
        <fullName evidence="1">DUF4932 domain-containing protein</fullName>
    </submittedName>
</protein>
<organism evidence="1 2">
    <name type="scientific">Sphingobacterium daejeonense</name>
    <dbReference type="NCBI Taxonomy" id="371142"/>
    <lineage>
        <taxon>Bacteria</taxon>
        <taxon>Pseudomonadati</taxon>
        <taxon>Bacteroidota</taxon>
        <taxon>Sphingobacteriia</taxon>
        <taxon>Sphingobacteriales</taxon>
        <taxon>Sphingobacteriaceae</taxon>
        <taxon>Sphingobacterium</taxon>
    </lineage>
</organism>
<sequence length="377" mass="44334">MKNILLICLFNLILIPLFGQEREVTFTDDFVKLNEGKVTIEINEVQELTHILMAISNVGLKDSNMINHKSEYYKDVVNHFSPYRNHRAVDIIDSMLNESIIYFILISSNANGFTFDGNKLIQTNIYTFPAKGVGSIEISEDPILKYRKELEDFAILSSYRSFYDNKKPYYDQVKMDYEKYGEIDKQKKWLEQKFDYKINSYRVLTSPLLGGINATTSFKDNNFKEMLLYLPIIKHNNELTKELNIAMNSRVIFTEIDHNYVGPLSNKYKDKIDSIFNNREFWVDSSNKSTKHYGIPIKVFDEYMTWGLFILYASEHFTENDGSINYIIDHINSKMMIKGFPKAKAFNKELLRLYKQNSNNKIEKIYNNILEWSSHQR</sequence>
<name>A0ABW3RL16_9SPHI</name>
<gene>
    <name evidence="1" type="ORF">ACFQ2C_08835</name>
</gene>
<evidence type="ECO:0000313" key="1">
    <source>
        <dbReference type="EMBL" id="MFD1165704.1"/>
    </source>
</evidence>
<dbReference type="Proteomes" id="UP001597205">
    <property type="component" value="Unassembled WGS sequence"/>
</dbReference>
<dbReference type="RefSeq" id="WP_380895899.1">
    <property type="nucleotide sequence ID" value="NZ_JBHTKY010000010.1"/>
</dbReference>
<accession>A0ABW3RL16</accession>
<proteinExistence type="predicted"/>
<keyword evidence="2" id="KW-1185">Reference proteome</keyword>
<evidence type="ECO:0000313" key="2">
    <source>
        <dbReference type="Proteomes" id="UP001597205"/>
    </source>
</evidence>